<feature type="domain" description="Reverse transcriptase/retrotransposon-derived protein RNase H-like" evidence="2">
    <location>
        <begin position="249"/>
        <end position="339"/>
    </location>
</feature>
<dbReference type="Gene3D" id="3.10.10.10">
    <property type="entry name" value="HIV Type 1 Reverse Transcriptase, subunit A, domain 1"/>
    <property type="match status" value="1"/>
</dbReference>
<dbReference type="InterPro" id="IPR000477">
    <property type="entry name" value="RT_dom"/>
</dbReference>
<keyword evidence="4" id="KW-1185">Reference proteome</keyword>
<dbReference type="Pfam" id="PF00078">
    <property type="entry name" value="RVT_1"/>
    <property type="match status" value="1"/>
</dbReference>
<dbReference type="AlphaFoldDB" id="A0A371EDP9"/>
<evidence type="ECO:0000313" key="4">
    <source>
        <dbReference type="Proteomes" id="UP000257109"/>
    </source>
</evidence>
<dbReference type="Gene3D" id="3.30.70.270">
    <property type="match status" value="2"/>
</dbReference>
<dbReference type="InterPro" id="IPR043502">
    <property type="entry name" value="DNA/RNA_pol_sf"/>
</dbReference>
<dbReference type="Pfam" id="PF17919">
    <property type="entry name" value="RT_RNaseH_2"/>
    <property type="match status" value="1"/>
</dbReference>
<dbReference type="Proteomes" id="UP000257109">
    <property type="component" value="Unassembled WGS sequence"/>
</dbReference>
<dbReference type="EMBL" id="QJKJ01014516">
    <property type="protein sequence ID" value="RDX64163.1"/>
    <property type="molecule type" value="Genomic_DNA"/>
</dbReference>
<dbReference type="InterPro" id="IPR053134">
    <property type="entry name" value="RNA-dir_DNA_polymerase"/>
</dbReference>
<name>A0A371EDP9_MUCPR</name>
<dbReference type="OrthoDB" id="1928766at2759"/>
<gene>
    <name evidence="3" type="primary">pol</name>
    <name evidence="3" type="ORF">CR513_57310</name>
</gene>
<proteinExistence type="predicted"/>
<organism evidence="3 4">
    <name type="scientific">Mucuna pruriens</name>
    <name type="common">Velvet bean</name>
    <name type="synonym">Dolichos pruriens</name>
    <dbReference type="NCBI Taxonomy" id="157652"/>
    <lineage>
        <taxon>Eukaryota</taxon>
        <taxon>Viridiplantae</taxon>
        <taxon>Streptophyta</taxon>
        <taxon>Embryophyta</taxon>
        <taxon>Tracheophyta</taxon>
        <taxon>Spermatophyta</taxon>
        <taxon>Magnoliopsida</taxon>
        <taxon>eudicotyledons</taxon>
        <taxon>Gunneridae</taxon>
        <taxon>Pentapetalae</taxon>
        <taxon>rosids</taxon>
        <taxon>fabids</taxon>
        <taxon>Fabales</taxon>
        <taxon>Fabaceae</taxon>
        <taxon>Papilionoideae</taxon>
        <taxon>50 kb inversion clade</taxon>
        <taxon>NPAAA clade</taxon>
        <taxon>indigoferoid/millettioid clade</taxon>
        <taxon>Phaseoleae</taxon>
        <taxon>Mucuna</taxon>
    </lineage>
</organism>
<evidence type="ECO:0000259" key="2">
    <source>
        <dbReference type="Pfam" id="PF17919"/>
    </source>
</evidence>
<evidence type="ECO:0000313" key="3">
    <source>
        <dbReference type="EMBL" id="RDX64163.1"/>
    </source>
</evidence>
<dbReference type="CDD" id="cd01647">
    <property type="entry name" value="RT_LTR"/>
    <property type="match status" value="1"/>
</dbReference>
<protein>
    <submittedName>
        <fullName evidence="3">Retrovirus-related Pol polyprotein from transposon 17.6</fullName>
    </submittedName>
</protein>
<reference evidence="3" key="1">
    <citation type="submission" date="2018-05" db="EMBL/GenBank/DDBJ databases">
        <title>Draft genome of Mucuna pruriens seed.</title>
        <authorList>
            <person name="Nnadi N.E."/>
            <person name="Vos R."/>
            <person name="Hasami M.H."/>
            <person name="Devisetty U.K."/>
            <person name="Aguiy J.C."/>
        </authorList>
    </citation>
    <scope>NUCLEOTIDE SEQUENCE [LARGE SCALE GENOMIC DNA]</scope>
    <source>
        <strain evidence="3">JCA_2017</strain>
    </source>
</reference>
<comment type="caution">
    <text evidence="3">The sequence shown here is derived from an EMBL/GenBank/DDBJ whole genome shotgun (WGS) entry which is preliminary data.</text>
</comment>
<sequence>MPEIDLEFICHRLSIESGEEKRRATREEIKKLLAVGFIREIQYPTWLANVVMVKKANEKWRMCTDYTDLNKACPKDPYPLPSIDRLVDGTLGYAQLSFMDAYLGYNQIKMHPQDESKTAFITDAGAYYYKVMPFGFKNAGATYQRLMDRIFEGLIGGDVEEYVDDMVVKLVTVADHYRALRRAKKFLGFMLTERGIEANPEKCQVIINIRSPQTQLIGRITTLSRFVSRSIETAIPIFNSLKKGGSFTWTTESEEAFLRLKALLATPSTLMKPTSRIPLLIYILVADEAVSVAMVQEREGKQHPIYFISKVLQNAEKRYQRIEKEALALVVASRRLRHFQGYSIIVRTDLPIKQVLRKPDLAEWMVTWSVQLSEFDISYERRGHVKA</sequence>
<feature type="non-terminal residue" evidence="3">
    <location>
        <position position="1"/>
    </location>
</feature>
<dbReference type="InterPro" id="IPR041577">
    <property type="entry name" value="RT_RNaseH_2"/>
</dbReference>
<dbReference type="SUPFAM" id="SSF56672">
    <property type="entry name" value="DNA/RNA polymerases"/>
    <property type="match status" value="1"/>
</dbReference>
<feature type="domain" description="Reverse transcriptase" evidence="1">
    <location>
        <begin position="53"/>
        <end position="207"/>
    </location>
</feature>
<dbReference type="InterPro" id="IPR043128">
    <property type="entry name" value="Rev_trsase/Diguanyl_cyclase"/>
</dbReference>
<dbReference type="PANTHER" id="PTHR24559">
    <property type="entry name" value="TRANSPOSON TY3-I GAG-POL POLYPROTEIN"/>
    <property type="match status" value="1"/>
</dbReference>
<accession>A0A371EDP9</accession>
<dbReference type="PANTHER" id="PTHR24559:SF430">
    <property type="entry name" value="RNA-DIRECTED DNA POLYMERASE"/>
    <property type="match status" value="1"/>
</dbReference>
<evidence type="ECO:0000259" key="1">
    <source>
        <dbReference type="Pfam" id="PF00078"/>
    </source>
</evidence>